<protein>
    <recommendedName>
        <fullName evidence="4">Tetratricopeptide repeat protein</fullName>
    </recommendedName>
</protein>
<gene>
    <name evidence="2" type="ORF">DXX93_04540</name>
</gene>
<dbReference type="Gene3D" id="1.25.40.10">
    <property type="entry name" value="Tetratricopeptide repeat domain"/>
    <property type="match status" value="1"/>
</dbReference>
<accession>A0A3E0TMX9</accession>
<organism evidence="2 3">
    <name type="scientific">Thalassotalea euphylliae</name>
    <dbReference type="NCBI Taxonomy" id="1655234"/>
    <lineage>
        <taxon>Bacteria</taxon>
        <taxon>Pseudomonadati</taxon>
        <taxon>Pseudomonadota</taxon>
        <taxon>Gammaproteobacteria</taxon>
        <taxon>Alteromonadales</taxon>
        <taxon>Colwelliaceae</taxon>
        <taxon>Thalassotalea</taxon>
    </lineage>
</organism>
<evidence type="ECO:0000313" key="2">
    <source>
        <dbReference type="EMBL" id="REL25904.1"/>
    </source>
</evidence>
<keyword evidence="1" id="KW-0732">Signal</keyword>
<reference evidence="2 3" key="1">
    <citation type="submission" date="2018-08" db="EMBL/GenBank/DDBJ databases">
        <title>Thalassotalea euphylliae genome.</title>
        <authorList>
            <person name="Summers S."/>
            <person name="Rice S.A."/>
            <person name="Freckelton M.L."/>
            <person name="Nedved B.T."/>
            <person name="Hadfield M.G."/>
        </authorList>
    </citation>
    <scope>NUCLEOTIDE SEQUENCE [LARGE SCALE GENOMIC DNA]</scope>
    <source>
        <strain evidence="2 3">H1</strain>
    </source>
</reference>
<name>A0A3E0TMX9_9GAMM</name>
<feature type="chain" id="PRO_5017596672" description="Tetratricopeptide repeat protein" evidence="1">
    <location>
        <begin position="26"/>
        <end position="182"/>
    </location>
</feature>
<evidence type="ECO:0008006" key="4">
    <source>
        <dbReference type="Google" id="ProtNLM"/>
    </source>
</evidence>
<dbReference type="InterPro" id="IPR011990">
    <property type="entry name" value="TPR-like_helical_dom_sf"/>
</dbReference>
<dbReference type="OrthoDB" id="6226635at2"/>
<dbReference type="EMBL" id="QUOU01000001">
    <property type="protein sequence ID" value="REL25904.1"/>
    <property type="molecule type" value="Genomic_DNA"/>
</dbReference>
<dbReference type="Proteomes" id="UP000256478">
    <property type="component" value="Unassembled WGS sequence"/>
</dbReference>
<sequence length="182" mass="19273">MNKQLSKISALVLLLGTTASAVAVAAKNVTTDAKLNGLKLAIVKNAPGSDEIIAGDYQLGLDKLASAKQDPISSYNQAMGMCVANIKLNDLSLADKACSFAVEQIDKVTGPSAQKLFLKSMAYSNRGIVRYLADDNVGALEDFTSALLVDNNTIVKNNLLTLKRISYGDNKGARYQTASVGE</sequence>
<dbReference type="AlphaFoldDB" id="A0A3E0TMX9"/>
<dbReference type="RefSeq" id="WP_116007027.1">
    <property type="nucleotide sequence ID" value="NZ_QUOU01000001.1"/>
</dbReference>
<evidence type="ECO:0000313" key="3">
    <source>
        <dbReference type="Proteomes" id="UP000256478"/>
    </source>
</evidence>
<feature type="signal peptide" evidence="1">
    <location>
        <begin position="1"/>
        <end position="25"/>
    </location>
</feature>
<proteinExistence type="predicted"/>
<comment type="caution">
    <text evidence="2">The sequence shown here is derived from an EMBL/GenBank/DDBJ whole genome shotgun (WGS) entry which is preliminary data.</text>
</comment>
<evidence type="ECO:0000256" key="1">
    <source>
        <dbReference type="SAM" id="SignalP"/>
    </source>
</evidence>